<evidence type="ECO:0000313" key="7">
    <source>
        <dbReference type="EMBL" id="MFC5529297.1"/>
    </source>
</evidence>
<proteinExistence type="predicted"/>
<keyword evidence="4" id="KW-0520">NAD</keyword>
<dbReference type="RefSeq" id="WP_378111169.1">
    <property type="nucleotide sequence ID" value="NZ_JBHSNC010000024.1"/>
</dbReference>
<dbReference type="Gene3D" id="3.40.50.720">
    <property type="entry name" value="NAD(P)-binding Rossmann-like Domain"/>
    <property type="match status" value="1"/>
</dbReference>
<evidence type="ECO:0000256" key="4">
    <source>
        <dbReference type="ARBA" id="ARBA00023027"/>
    </source>
</evidence>
<comment type="caution">
    <text evidence="7">The sequence shown here is derived from an EMBL/GenBank/DDBJ whole genome shotgun (WGS) entry which is preliminary data.</text>
</comment>
<keyword evidence="5" id="KW-0627">Porphyrin biosynthesis</keyword>
<dbReference type="Proteomes" id="UP001596108">
    <property type="component" value="Unassembled WGS sequence"/>
</dbReference>
<evidence type="ECO:0000256" key="6">
    <source>
        <dbReference type="ARBA" id="ARBA00047561"/>
    </source>
</evidence>
<dbReference type="SUPFAM" id="SSF75615">
    <property type="entry name" value="Siroheme synthase middle domains-like"/>
    <property type="match status" value="1"/>
</dbReference>
<gene>
    <name evidence="7" type="ORF">ACFPQ4_07525</name>
</gene>
<dbReference type="Gene3D" id="1.10.8.610">
    <property type="entry name" value="SirC, precorrin-2 dehydrogenase, C-terminal helical domain-like"/>
    <property type="match status" value="1"/>
</dbReference>
<dbReference type="SUPFAM" id="SSF51735">
    <property type="entry name" value="NAD(P)-binding Rossmann-fold domains"/>
    <property type="match status" value="1"/>
</dbReference>
<dbReference type="Pfam" id="PF13241">
    <property type="entry name" value="NAD_binding_7"/>
    <property type="match status" value="1"/>
</dbReference>
<keyword evidence="8" id="KW-1185">Reference proteome</keyword>
<accession>A0ABW0QZ02</accession>
<dbReference type="InterPro" id="IPR036291">
    <property type="entry name" value="NAD(P)-bd_dom_sf"/>
</dbReference>
<evidence type="ECO:0000256" key="5">
    <source>
        <dbReference type="ARBA" id="ARBA00023244"/>
    </source>
</evidence>
<keyword evidence="3" id="KW-0560">Oxidoreductase</keyword>
<organism evidence="7 8">
    <name type="scientific">Cohnella yongneupensis</name>
    <dbReference type="NCBI Taxonomy" id="425006"/>
    <lineage>
        <taxon>Bacteria</taxon>
        <taxon>Bacillati</taxon>
        <taxon>Bacillota</taxon>
        <taxon>Bacilli</taxon>
        <taxon>Bacillales</taxon>
        <taxon>Paenibacillaceae</taxon>
        <taxon>Cohnella</taxon>
    </lineage>
</organism>
<reference evidence="8" key="1">
    <citation type="journal article" date="2019" name="Int. J. Syst. Evol. Microbiol.">
        <title>The Global Catalogue of Microorganisms (GCM) 10K type strain sequencing project: providing services to taxonomists for standard genome sequencing and annotation.</title>
        <authorList>
            <consortium name="The Broad Institute Genomics Platform"/>
            <consortium name="The Broad Institute Genome Sequencing Center for Infectious Disease"/>
            <person name="Wu L."/>
            <person name="Ma J."/>
        </authorList>
    </citation>
    <scope>NUCLEOTIDE SEQUENCE [LARGE SCALE GENOMIC DNA]</scope>
    <source>
        <strain evidence="8">CGMCC 1.18578</strain>
    </source>
</reference>
<evidence type="ECO:0000256" key="1">
    <source>
        <dbReference type="ARBA" id="ARBA00005010"/>
    </source>
</evidence>
<dbReference type="InterPro" id="IPR006367">
    <property type="entry name" value="Sirohaem_synthase_N"/>
</dbReference>
<dbReference type="PANTHER" id="PTHR35330:SF1">
    <property type="entry name" value="SIROHEME BIOSYNTHESIS PROTEIN MET8"/>
    <property type="match status" value="1"/>
</dbReference>
<protein>
    <recommendedName>
        <fullName evidence="2">precorrin-2 dehydrogenase</fullName>
        <ecNumber evidence="2">1.3.1.76</ecNumber>
    </recommendedName>
</protein>
<evidence type="ECO:0000256" key="3">
    <source>
        <dbReference type="ARBA" id="ARBA00023002"/>
    </source>
</evidence>
<sequence length="219" mass="23465">MSEHEWYPILLSLKDRTCVVIGGGEVAERKARGLLNAGASVRVISPSVTRGLSDMAQAGSIHLLQREYAKGDLEGATLAFAATDRQEVNASVAAEARERGIPVNVADGDTEGDFIVPAVLRRGDLVLSASASGAGPAVSARIIGELSSRYGPEYEGYLKALRQIRAIVRAEVPDPGQRRRLLAAASTEEALIEWSRSDFALDKRALLDRLEERALDGKG</sequence>
<comment type="catalytic activity">
    <reaction evidence="6">
        <text>precorrin-2 + NAD(+) = sirohydrochlorin + NADH + 2 H(+)</text>
        <dbReference type="Rhea" id="RHEA:15613"/>
        <dbReference type="ChEBI" id="CHEBI:15378"/>
        <dbReference type="ChEBI" id="CHEBI:57540"/>
        <dbReference type="ChEBI" id="CHEBI:57945"/>
        <dbReference type="ChEBI" id="CHEBI:58351"/>
        <dbReference type="ChEBI" id="CHEBI:58827"/>
        <dbReference type="EC" id="1.3.1.76"/>
    </reaction>
</comment>
<dbReference type="EC" id="1.3.1.76" evidence="2"/>
<dbReference type="InterPro" id="IPR028161">
    <property type="entry name" value="Met8-like"/>
</dbReference>
<evidence type="ECO:0000313" key="8">
    <source>
        <dbReference type="Proteomes" id="UP001596108"/>
    </source>
</evidence>
<dbReference type="InterPro" id="IPR042518">
    <property type="entry name" value="SirC_C"/>
</dbReference>
<comment type="pathway">
    <text evidence="1">Porphyrin-containing compound metabolism; siroheme biosynthesis; sirohydrochlorin from precorrin-2: step 1/1.</text>
</comment>
<dbReference type="PANTHER" id="PTHR35330">
    <property type="entry name" value="SIROHEME BIOSYNTHESIS PROTEIN MET8"/>
    <property type="match status" value="1"/>
</dbReference>
<dbReference type="EMBL" id="JBHSNC010000024">
    <property type="protein sequence ID" value="MFC5529297.1"/>
    <property type="molecule type" value="Genomic_DNA"/>
</dbReference>
<evidence type="ECO:0000256" key="2">
    <source>
        <dbReference type="ARBA" id="ARBA00012400"/>
    </source>
</evidence>
<dbReference type="NCBIfam" id="TIGR01470">
    <property type="entry name" value="cysG_Nterm"/>
    <property type="match status" value="1"/>
</dbReference>
<name>A0ABW0QZ02_9BACL</name>